<dbReference type="EMBL" id="SHNO01000001">
    <property type="protein sequence ID" value="MCX2976402.1"/>
    <property type="molecule type" value="Genomic_DNA"/>
</dbReference>
<proteinExistence type="inferred from homology"/>
<feature type="site" description="Important for substrate specificity" evidence="5">
    <location>
        <position position="152"/>
    </location>
</feature>
<sequence>MDLILASTSSYRKALLERLQISFRCLAPNITEAPLPAETPADLARRLAHAKAAAVADRNPTAVVIGSDQVAICGDRILGKPGGAAAARQQLQASSGRQVLFYTSVAVLAPDHPAQVETLQTAVWFRKLTAADIERYLQLEAPWDCAGSFKAEALGITLFERINGDDPTALEGLPLILTARLLRAVGLDPLRL</sequence>
<comment type="cofactor">
    <cofactor evidence="5">
        <name>a divalent metal cation</name>
        <dbReference type="ChEBI" id="CHEBI:60240"/>
    </cofactor>
</comment>
<dbReference type="EC" id="3.6.1.-" evidence="5"/>
<accession>A0ABT3T2B7</accession>
<evidence type="ECO:0000313" key="6">
    <source>
        <dbReference type="EMBL" id="MCX2976402.1"/>
    </source>
</evidence>
<dbReference type="PANTHER" id="PTHR43213">
    <property type="entry name" value="BIFUNCTIONAL DTTP/UTP PYROPHOSPHATASE/METHYLTRANSFERASE PROTEIN-RELATED"/>
    <property type="match status" value="1"/>
</dbReference>
<dbReference type="RefSeq" id="WP_279248153.1">
    <property type="nucleotide sequence ID" value="NZ_SHNO01000001.1"/>
</dbReference>
<dbReference type="Pfam" id="PF02545">
    <property type="entry name" value="Maf"/>
    <property type="match status" value="1"/>
</dbReference>
<name>A0ABT3T2B7_9GAMM</name>
<gene>
    <name evidence="6" type="primary">maf</name>
    <name evidence="6" type="ORF">EYC82_03435</name>
</gene>
<protein>
    <recommendedName>
        <fullName evidence="5">7-methyl-GTP pyrophosphatase</fullName>
        <shortName evidence="5">m(7)GTP pyrophosphatase</shortName>
        <ecNumber evidence="5">3.6.1.-</ecNumber>
    </recommendedName>
</protein>
<dbReference type="PANTHER" id="PTHR43213:SF10">
    <property type="entry name" value="7-METHYL-GTP PYROPHOSPHATASE"/>
    <property type="match status" value="1"/>
</dbReference>
<dbReference type="InterPro" id="IPR003697">
    <property type="entry name" value="Maf-like"/>
</dbReference>
<evidence type="ECO:0000256" key="5">
    <source>
        <dbReference type="HAMAP-Rule" id="MF_00528"/>
    </source>
</evidence>
<comment type="caution">
    <text evidence="6">The sequence shown here is derived from an EMBL/GenBank/DDBJ whole genome shotgun (WGS) entry which is preliminary data.</text>
</comment>
<keyword evidence="3 5" id="KW-0378">Hydrolase</keyword>
<feature type="active site" description="Proton acceptor" evidence="5">
    <location>
        <position position="68"/>
    </location>
</feature>
<comment type="subcellular location">
    <subcellularLocation>
        <location evidence="1 5">Cytoplasm</location>
    </subcellularLocation>
</comment>
<dbReference type="CDD" id="cd00555">
    <property type="entry name" value="Maf"/>
    <property type="match status" value="1"/>
</dbReference>
<dbReference type="SUPFAM" id="SSF52972">
    <property type="entry name" value="ITPase-like"/>
    <property type="match status" value="1"/>
</dbReference>
<feature type="site" description="Important for substrate specificity" evidence="5">
    <location>
        <position position="11"/>
    </location>
</feature>
<comment type="similarity">
    <text evidence="5">Belongs to the Maf family. YceF subfamily.</text>
</comment>
<evidence type="ECO:0000256" key="3">
    <source>
        <dbReference type="ARBA" id="ARBA00022801"/>
    </source>
</evidence>
<keyword evidence="4 5" id="KW-0546">Nucleotide metabolism</keyword>
<keyword evidence="7" id="KW-1185">Reference proteome</keyword>
<feature type="site" description="Important for substrate specificity" evidence="5">
    <location>
        <position position="69"/>
    </location>
</feature>
<evidence type="ECO:0000256" key="2">
    <source>
        <dbReference type="ARBA" id="ARBA00022490"/>
    </source>
</evidence>
<comment type="catalytic activity">
    <reaction evidence="5">
        <text>N(7)-methyl-GTP + H2O = N(7)-methyl-GMP + diphosphate + H(+)</text>
        <dbReference type="Rhea" id="RHEA:58744"/>
        <dbReference type="ChEBI" id="CHEBI:15377"/>
        <dbReference type="ChEBI" id="CHEBI:15378"/>
        <dbReference type="ChEBI" id="CHEBI:33019"/>
        <dbReference type="ChEBI" id="CHEBI:58285"/>
        <dbReference type="ChEBI" id="CHEBI:87133"/>
    </reaction>
</comment>
<dbReference type="HAMAP" id="MF_00528">
    <property type="entry name" value="Maf"/>
    <property type="match status" value="1"/>
</dbReference>
<evidence type="ECO:0000256" key="1">
    <source>
        <dbReference type="ARBA" id="ARBA00004496"/>
    </source>
</evidence>
<dbReference type="Gene3D" id="3.90.950.10">
    <property type="match status" value="1"/>
</dbReference>
<organism evidence="6 7">
    <name type="scientific">Candidatus Marimicrobium litorale</name>
    <dbReference type="NCBI Taxonomy" id="2518991"/>
    <lineage>
        <taxon>Bacteria</taxon>
        <taxon>Pseudomonadati</taxon>
        <taxon>Pseudomonadota</taxon>
        <taxon>Gammaproteobacteria</taxon>
        <taxon>Cellvibrionales</taxon>
        <taxon>Halieaceae</taxon>
        <taxon>Marimicrobium</taxon>
    </lineage>
</organism>
<evidence type="ECO:0000256" key="4">
    <source>
        <dbReference type="ARBA" id="ARBA00023080"/>
    </source>
</evidence>
<evidence type="ECO:0000313" key="7">
    <source>
        <dbReference type="Proteomes" id="UP001143304"/>
    </source>
</evidence>
<dbReference type="NCBIfam" id="TIGR00172">
    <property type="entry name" value="maf"/>
    <property type="match status" value="1"/>
</dbReference>
<dbReference type="PIRSF" id="PIRSF006305">
    <property type="entry name" value="Maf"/>
    <property type="match status" value="1"/>
</dbReference>
<keyword evidence="2 5" id="KW-0963">Cytoplasm</keyword>
<comment type="function">
    <text evidence="5">Nucleoside triphosphate pyrophosphatase that hydrolyzes 7-methyl-GTP (m(7)GTP). May have a dual role in cell division arrest and in preventing the incorporation of modified nucleotides into cellular nucleic acids.</text>
</comment>
<comment type="caution">
    <text evidence="5">Lacks conserved residue(s) required for the propagation of feature annotation.</text>
</comment>
<reference evidence="6" key="1">
    <citation type="submission" date="2019-02" db="EMBL/GenBank/DDBJ databases">
        <authorList>
            <person name="Li S.-H."/>
        </authorList>
    </citation>
    <scope>NUCLEOTIDE SEQUENCE</scope>
    <source>
        <strain evidence="6">IMCC11814</strain>
    </source>
</reference>
<dbReference type="Proteomes" id="UP001143304">
    <property type="component" value="Unassembled WGS sequence"/>
</dbReference>
<dbReference type="InterPro" id="IPR029001">
    <property type="entry name" value="ITPase-like_fam"/>
</dbReference>